<reference evidence="4" key="1">
    <citation type="submission" date="2020-01" db="EMBL/GenBank/DDBJ databases">
        <title>Whole-genome analyses of novel actinobacteria.</title>
        <authorList>
            <person name="Sahin N."/>
        </authorList>
    </citation>
    <scope>NUCLEOTIDE SEQUENCE</scope>
    <source>
        <strain evidence="4">YC537</strain>
    </source>
</reference>
<protein>
    <recommendedName>
        <fullName evidence="6">TPM domain-containing protein</fullName>
    </recommendedName>
</protein>
<feature type="region of interest" description="Disordered" evidence="1">
    <location>
        <begin position="466"/>
        <end position="513"/>
    </location>
</feature>
<evidence type="ECO:0000256" key="3">
    <source>
        <dbReference type="SAM" id="SignalP"/>
    </source>
</evidence>
<feature type="transmembrane region" description="Helical" evidence="2">
    <location>
        <begin position="192"/>
        <end position="210"/>
    </location>
</feature>
<proteinExistence type="predicted"/>
<accession>A0A964XL84</accession>
<dbReference type="OrthoDB" id="3429848at2"/>
<evidence type="ECO:0000256" key="1">
    <source>
        <dbReference type="SAM" id="MobiDB-lite"/>
    </source>
</evidence>
<keyword evidence="3" id="KW-0732">Signal</keyword>
<comment type="caution">
    <text evidence="4">The sequence shown here is derived from an EMBL/GenBank/DDBJ whole genome shotgun (WGS) entry which is preliminary data.</text>
</comment>
<feature type="transmembrane region" description="Helical" evidence="2">
    <location>
        <begin position="222"/>
        <end position="244"/>
    </location>
</feature>
<organism evidence="4 5">
    <name type="scientific">Streptomyces boluensis</name>
    <dbReference type="NCBI Taxonomy" id="1775135"/>
    <lineage>
        <taxon>Bacteria</taxon>
        <taxon>Bacillati</taxon>
        <taxon>Actinomycetota</taxon>
        <taxon>Actinomycetes</taxon>
        <taxon>Kitasatosporales</taxon>
        <taxon>Streptomycetaceae</taxon>
        <taxon>Streptomyces</taxon>
    </lineage>
</organism>
<dbReference type="EMBL" id="JAAAHS010000042">
    <property type="protein sequence ID" value="NBE51487.1"/>
    <property type="molecule type" value="Genomic_DNA"/>
</dbReference>
<feature type="chain" id="PRO_5037607450" description="TPM domain-containing protein" evidence="3">
    <location>
        <begin position="22"/>
        <end position="701"/>
    </location>
</feature>
<feature type="compositionally biased region" description="Basic and acidic residues" evidence="1">
    <location>
        <begin position="494"/>
        <end position="513"/>
    </location>
</feature>
<feature type="signal peptide" evidence="3">
    <location>
        <begin position="1"/>
        <end position="21"/>
    </location>
</feature>
<keyword evidence="2" id="KW-0472">Membrane</keyword>
<sequence length="701" mass="73835">MLVLALAAVLAPAMGGGTAHAASTVRQAAPEPAGLDARAAYFAERLRASPVYVTDQAPRVMPRSAWPAFLEQAQRTGVPTYVLVLPYAATVDRDELLTAVREKLDRKGLYVLLDADGGGSWLDVSVEAEGVGDLPIQASLDSADEWLPDDATALDFFTAFVDGLRNDGDASGSGRPPNSLYTSPEGRAAESTVTGVLTGLVPALALLIGVPLARRRGSGRRLLVPVAVAVVLAVTVPLCARGLLSDTSSTGDPDPTGRDLELRAERFAAGLREDSVYLDAELPPALTPAQLRSVERRLSTLDVPVYVVAVPLDHADESEGHADLFAERLHRTLGKNGLYVTASVGTFDDISLQLTNYGAKLDESELYDLDDWVAYGPEDMDADPQLHARLLKLAQHIGRTPAGPPGRPYAGDEPPMDPVAEDTLPALLTDPDGPAGLSGMFLAGLAGGAGVPAAVAGLVWLVRRSRRGTGHPAPPRPAPRGSRTPPRTPPGGTPERRDPGIDARPDTRWLRTTARRELGMLREEFTRTRPRNDDQAHASVRDCLEAATLLLDRDGDQHVDSDTGAVDLATGLALIRATLDTAPDERRSIPGTGTSLCTLNPLHGPAPMTSRLAPTPGARFRPHPVCEACGAALGKAASAHRAAAVDRLRLTLPGTRDGSGRPVRTAAYTALPGPLGEAGARGDIQVTALVSDVRARRGVQG</sequence>
<name>A0A964XL84_9ACTN</name>
<evidence type="ECO:0000313" key="5">
    <source>
        <dbReference type="Proteomes" id="UP000598297"/>
    </source>
</evidence>
<keyword evidence="2" id="KW-0812">Transmembrane</keyword>
<evidence type="ECO:0000313" key="4">
    <source>
        <dbReference type="EMBL" id="NBE51487.1"/>
    </source>
</evidence>
<dbReference type="AlphaFoldDB" id="A0A964XL84"/>
<feature type="region of interest" description="Disordered" evidence="1">
    <location>
        <begin position="398"/>
        <end position="422"/>
    </location>
</feature>
<feature type="transmembrane region" description="Helical" evidence="2">
    <location>
        <begin position="440"/>
        <end position="462"/>
    </location>
</feature>
<evidence type="ECO:0008006" key="6">
    <source>
        <dbReference type="Google" id="ProtNLM"/>
    </source>
</evidence>
<feature type="region of interest" description="Disordered" evidence="1">
    <location>
        <begin position="167"/>
        <end position="186"/>
    </location>
</feature>
<dbReference type="RefSeq" id="WP_161695539.1">
    <property type="nucleotide sequence ID" value="NZ_JAAAHS010000042.1"/>
</dbReference>
<gene>
    <name evidence="4" type="ORF">GUY60_08615</name>
</gene>
<keyword evidence="2" id="KW-1133">Transmembrane helix</keyword>
<evidence type="ECO:0000256" key="2">
    <source>
        <dbReference type="SAM" id="Phobius"/>
    </source>
</evidence>
<keyword evidence="5" id="KW-1185">Reference proteome</keyword>
<dbReference type="Proteomes" id="UP000598297">
    <property type="component" value="Unassembled WGS sequence"/>
</dbReference>